<organism evidence="2 3">
    <name type="scientific">Linum trigynum</name>
    <dbReference type="NCBI Taxonomy" id="586398"/>
    <lineage>
        <taxon>Eukaryota</taxon>
        <taxon>Viridiplantae</taxon>
        <taxon>Streptophyta</taxon>
        <taxon>Embryophyta</taxon>
        <taxon>Tracheophyta</taxon>
        <taxon>Spermatophyta</taxon>
        <taxon>Magnoliopsida</taxon>
        <taxon>eudicotyledons</taxon>
        <taxon>Gunneridae</taxon>
        <taxon>Pentapetalae</taxon>
        <taxon>rosids</taxon>
        <taxon>fabids</taxon>
        <taxon>Malpighiales</taxon>
        <taxon>Linaceae</taxon>
        <taxon>Linum</taxon>
    </lineage>
</organism>
<sequence>MVRPRSYPPKRSKVWVVRSWPPMCGPRHRIDVNRGGGGIPVTMASSVLLSKDQEEESEEWSAGEGLEEED</sequence>
<reference evidence="2 3" key="1">
    <citation type="submission" date="2024-04" db="EMBL/GenBank/DDBJ databases">
        <authorList>
            <person name="Fracassetti M."/>
        </authorList>
    </citation>
    <scope>NUCLEOTIDE SEQUENCE [LARGE SCALE GENOMIC DNA]</scope>
</reference>
<proteinExistence type="predicted"/>
<protein>
    <submittedName>
        <fullName evidence="2">Uncharacterized protein</fullName>
    </submittedName>
</protein>
<feature type="compositionally biased region" description="Acidic residues" evidence="1">
    <location>
        <begin position="53"/>
        <end position="70"/>
    </location>
</feature>
<dbReference type="AlphaFoldDB" id="A0AAV2DDU0"/>
<dbReference type="Proteomes" id="UP001497516">
    <property type="component" value="Chromosome 2"/>
</dbReference>
<feature type="region of interest" description="Disordered" evidence="1">
    <location>
        <begin position="48"/>
        <end position="70"/>
    </location>
</feature>
<evidence type="ECO:0000256" key="1">
    <source>
        <dbReference type="SAM" id="MobiDB-lite"/>
    </source>
</evidence>
<evidence type="ECO:0000313" key="2">
    <source>
        <dbReference type="EMBL" id="CAL1371695.1"/>
    </source>
</evidence>
<gene>
    <name evidence="2" type="ORF">LTRI10_LOCUS13746</name>
</gene>
<dbReference type="EMBL" id="OZ034815">
    <property type="protein sequence ID" value="CAL1371695.1"/>
    <property type="molecule type" value="Genomic_DNA"/>
</dbReference>
<keyword evidence="3" id="KW-1185">Reference proteome</keyword>
<accession>A0AAV2DDU0</accession>
<name>A0AAV2DDU0_9ROSI</name>
<evidence type="ECO:0000313" key="3">
    <source>
        <dbReference type="Proteomes" id="UP001497516"/>
    </source>
</evidence>